<dbReference type="InterPro" id="IPR052754">
    <property type="entry name" value="NTPase_KAP_P-loop"/>
</dbReference>
<dbReference type="Pfam" id="PF07693">
    <property type="entry name" value="KAP_NTPase"/>
    <property type="match status" value="1"/>
</dbReference>
<feature type="region of interest" description="Disordered" evidence="1">
    <location>
        <begin position="309"/>
        <end position="384"/>
    </location>
</feature>
<dbReference type="AlphaFoldDB" id="A0A5S4H1U8"/>
<reference evidence="4 5" key="1">
    <citation type="submission" date="2019-05" db="EMBL/GenBank/DDBJ databases">
        <title>Draft genome sequence of Nonomuraea zeae DSM 100528.</title>
        <authorList>
            <person name="Saricaoglu S."/>
            <person name="Isik K."/>
        </authorList>
    </citation>
    <scope>NUCLEOTIDE SEQUENCE [LARGE SCALE GENOMIC DNA]</scope>
    <source>
        <strain evidence="4 5">DSM 100528</strain>
    </source>
</reference>
<feature type="compositionally biased region" description="Basic and acidic residues" evidence="1">
    <location>
        <begin position="367"/>
        <end position="381"/>
    </location>
</feature>
<sequence length="885" mass="96245">MDELGGSFKIWPPPRMQDVDPHDFGVMTGAAGPRGRDLNPYIPRDVDQVIQECLRKDRAVVVACERGSGATRTLYEVLNQVLPREHVLIARRPGEFDSADLGRLDHSGSAVLWIDQLGAHYGVLGPRLLQALAQWVRGEKRWLVATVYDRDLLRDKEFARLDVPVVELPSGLSSAERAAERSLYGHDDVREMIGLTPPERPRSDLFSGSVRAAAGSFTGDTAITAAALAERLVQSHPEYAGGLLRQVTFPVGKGERRPVTGWLGAVRDRSGPPAEGEVIDGRQVLLALAGLDPALGRSMGDKALSALRAESSSSKAPQEESLAASPESFAVSPESFAASPESLATSQESFAASPESLAASHESLSPQREESGTAPGGEREQRKHVRLLVDDTVGTDGDELGRIGVARALQTQLRSLVQELPGRSFLVHIDGAWGTGKSTLLRFLRELDAEDDDPWLVVEYDAWRQTRGGPPWLSLLQALRRAVRAERNGPLFALRERARLIDARQWLAAGLMAAVGVLVLVPLAGVSLTTWGDLAKLAGGLVPLLAALWLFAKAAARFVSLDSRRSARQFVDTRADPMEDLAVHFDWLLGQARRPVLLLVDDLDRCPEPFVIELLDAVQKLMRERGRKEGAHALIVVVAADGRWVRSSYDDAYQAQSAAIGQPGTTVGSLFLEKLFQISVPVPRLSEELKSQYLTDLLARQPGKKRTAGATELTERLKNATPAKALEIYAEAEPIERVQAADMAIERLVTAKDAARETRHVLEPYAPLLPPTPRAMKRFVMAYSMLRAVRTAEGSVVGVGPLALWTVLQTRWPLLAEYLQATPESVGLFHVGADRLPPSAPAGLAPLFTDPPPELRLVMNHPAGPLNESAIRECSGQAIAGRREA</sequence>
<dbReference type="InterPro" id="IPR027417">
    <property type="entry name" value="P-loop_NTPase"/>
</dbReference>
<dbReference type="InterPro" id="IPR011646">
    <property type="entry name" value="KAP_P-loop"/>
</dbReference>
<dbReference type="SUPFAM" id="SSF52540">
    <property type="entry name" value="P-loop containing nucleoside triphosphate hydrolases"/>
    <property type="match status" value="1"/>
</dbReference>
<keyword evidence="2" id="KW-0812">Transmembrane</keyword>
<gene>
    <name evidence="4" type="ORF">ETD85_03525</name>
</gene>
<protein>
    <recommendedName>
        <fullName evidence="3">KAP NTPase domain-containing protein</fullName>
    </recommendedName>
</protein>
<dbReference type="Proteomes" id="UP000306628">
    <property type="component" value="Unassembled WGS sequence"/>
</dbReference>
<dbReference type="PANTHER" id="PTHR22674">
    <property type="entry name" value="NTPASE, KAP FAMILY P-LOOP DOMAIN-CONTAINING 1"/>
    <property type="match status" value="1"/>
</dbReference>
<name>A0A5S4H1U8_9ACTN</name>
<dbReference type="EMBL" id="VCKX01000006">
    <property type="protein sequence ID" value="TMR38892.1"/>
    <property type="molecule type" value="Genomic_DNA"/>
</dbReference>
<dbReference type="RefSeq" id="WP_138688116.1">
    <property type="nucleotide sequence ID" value="NZ_JBHSAZ010000076.1"/>
</dbReference>
<dbReference type="OrthoDB" id="3542505at2"/>
<comment type="caution">
    <text evidence="4">The sequence shown here is derived from an EMBL/GenBank/DDBJ whole genome shotgun (WGS) entry which is preliminary data.</text>
</comment>
<organism evidence="4 5">
    <name type="scientific">Nonomuraea zeae</name>
    <dbReference type="NCBI Taxonomy" id="1642303"/>
    <lineage>
        <taxon>Bacteria</taxon>
        <taxon>Bacillati</taxon>
        <taxon>Actinomycetota</taxon>
        <taxon>Actinomycetes</taxon>
        <taxon>Streptosporangiales</taxon>
        <taxon>Streptosporangiaceae</taxon>
        <taxon>Nonomuraea</taxon>
    </lineage>
</organism>
<feature type="domain" description="KAP NTPase" evidence="3">
    <location>
        <begin position="416"/>
        <end position="788"/>
    </location>
</feature>
<feature type="transmembrane region" description="Helical" evidence="2">
    <location>
        <begin position="537"/>
        <end position="556"/>
    </location>
</feature>
<dbReference type="PANTHER" id="PTHR22674:SF6">
    <property type="entry name" value="NTPASE KAP FAMILY P-LOOP DOMAIN-CONTAINING PROTEIN 1"/>
    <property type="match status" value="1"/>
</dbReference>
<evidence type="ECO:0000256" key="1">
    <source>
        <dbReference type="SAM" id="MobiDB-lite"/>
    </source>
</evidence>
<evidence type="ECO:0000256" key="2">
    <source>
        <dbReference type="SAM" id="Phobius"/>
    </source>
</evidence>
<evidence type="ECO:0000313" key="4">
    <source>
        <dbReference type="EMBL" id="TMR38892.1"/>
    </source>
</evidence>
<keyword evidence="2" id="KW-1133">Transmembrane helix</keyword>
<accession>A0A5S4H1U8</accession>
<keyword evidence="5" id="KW-1185">Reference proteome</keyword>
<evidence type="ECO:0000259" key="3">
    <source>
        <dbReference type="Pfam" id="PF07693"/>
    </source>
</evidence>
<feature type="transmembrane region" description="Helical" evidence="2">
    <location>
        <begin position="506"/>
        <end position="525"/>
    </location>
</feature>
<proteinExistence type="predicted"/>
<keyword evidence="2" id="KW-0472">Membrane</keyword>
<evidence type="ECO:0000313" key="5">
    <source>
        <dbReference type="Proteomes" id="UP000306628"/>
    </source>
</evidence>